<accession>A0AAD5T7X6</accession>
<comment type="caution">
    <text evidence="2">The sequence shown here is derived from an EMBL/GenBank/DDBJ whole genome shotgun (WGS) entry which is preliminary data.</text>
</comment>
<proteinExistence type="predicted"/>
<name>A0AAD5T7X6_9FUNG</name>
<dbReference type="Proteomes" id="UP001211907">
    <property type="component" value="Unassembled WGS sequence"/>
</dbReference>
<organism evidence="2 3">
    <name type="scientific">Physocladia obscura</name>
    <dbReference type="NCBI Taxonomy" id="109957"/>
    <lineage>
        <taxon>Eukaryota</taxon>
        <taxon>Fungi</taxon>
        <taxon>Fungi incertae sedis</taxon>
        <taxon>Chytridiomycota</taxon>
        <taxon>Chytridiomycota incertae sedis</taxon>
        <taxon>Chytridiomycetes</taxon>
        <taxon>Chytridiales</taxon>
        <taxon>Chytriomycetaceae</taxon>
        <taxon>Physocladia</taxon>
    </lineage>
</organism>
<evidence type="ECO:0000313" key="3">
    <source>
        <dbReference type="Proteomes" id="UP001211907"/>
    </source>
</evidence>
<feature type="region of interest" description="Disordered" evidence="1">
    <location>
        <begin position="91"/>
        <end position="119"/>
    </location>
</feature>
<evidence type="ECO:0000313" key="2">
    <source>
        <dbReference type="EMBL" id="KAJ3135756.1"/>
    </source>
</evidence>
<sequence length="142" mass="15309">MHSIMQAPLRTPTPHRSRSLSRGASESPSTSRAASREPSRSPRRSPSLPPRARTPRDQLKAVHSELLQELRQDLASPLPRRPAQAVEFIPIPINPSGYRGRTPPLAAPAASNPPTPSLHAPLQAKQLFAASAESVSKPKATD</sequence>
<reference evidence="2" key="1">
    <citation type="submission" date="2020-05" db="EMBL/GenBank/DDBJ databases">
        <title>Phylogenomic resolution of chytrid fungi.</title>
        <authorList>
            <person name="Stajich J.E."/>
            <person name="Amses K."/>
            <person name="Simmons R."/>
            <person name="Seto K."/>
            <person name="Myers J."/>
            <person name="Bonds A."/>
            <person name="Quandt C.A."/>
            <person name="Barry K."/>
            <person name="Liu P."/>
            <person name="Grigoriev I."/>
            <person name="Longcore J.E."/>
            <person name="James T.Y."/>
        </authorList>
    </citation>
    <scope>NUCLEOTIDE SEQUENCE</scope>
    <source>
        <strain evidence="2">JEL0513</strain>
    </source>
</reference>
<keyword evidence="3" id="KW-1185">Reference proteome</keyword>
<dbReference type="EMBL" id="JADGJH010000156">
    <property type="protein sequence ID" value="KAJ3135756.1"/>
    <property type="molecule type" value="Genomic_DNA"/>
</dbReference>
<protein>
    <submittedName>
        <fullName evidence="2">Uncharacterized protein</fullName>
    </submittedName>
</protein>
<dbReference type="AlphaFoldDB" id="A0AAD5T7X6"/>
<evidence type="ECO:0000256" key="1">
    <source>
        <dbReference type="SAM" id="MobiDB-lite"/>
    </source>
</evidence>
<feature type="compositionally biased region" description="Low complexity" evidence="1">
    <location>
        <begin position="24"/>
        <end position="33"/>
    </location>
</feature>
<feature type="region of interest" description="Disordered" evidence="1">
    <location>
        <begin position="1"/>
        <end position="61"/>
    </location>
</feature>
<gene>
    <name evidence="2" type="ORF">HK100_002401</name>
</gene>